<proteinExistence type="inferred from homology"/>
<sequence>MAETKFDAASALDALNTRIVACTRCERLREYGARIAATKRRAYLDHDYWGLPVPSFGDPKARVLLVGLAPGAHGSNRTGRPFTGDGSGNFLYPVLYEAGFASQPTATGRDDGMKLRDARITSVVRCAPPDNKPLPQELANCAPYLDEEIAALRNLRVIVALGKIGFDGVVQHLIRTGQIARRGELQFAHGAEFAIPGARFLLATYHPSLQNTNTGRLTAPMFYAIFRRARELAGLK</sequence>
<evidence type="ECO:0000256" key="6">
    <source>
        <dbReference type="ARBA" id="ARBA00023014"/>
    </source>
</evidence>
<dbReference type="Gene3D" id="3.40.470.10">
    <property type="entry name" value="Uracil-DNA glycosylase-like domain"/>
    <property type="match status" value="1"/>
</dbReference>
<evidence type="ECO:0000256" key="2">
    <source>
        <dbReference type="ARBA" id="ARBA00022723"/>
    </source>
</evidence>
<evidence type="ECO:0000259" key="10">
    <source>
        <dbReference type="SMART" id="SM00986"/>
    </source>
</evidence>
<evidence type="ECO:0000256" key="4">
    <source>
        <dbReference type="ARBA" id="ARBA00022801"/>
    </source>
</evidence>
<evidence type="ECO:0000256" key="1">
    <source>
        <dbReference type="ARBA" id="ARBA00022485"/>
    </source>
</evidence>
<keyword evidence="3" id="KW-0227">DNA damage</keyword>
<evidence type="ECO:0000256" key="9">
    <source>
        <dbReference type="ARBA" id="ARBA00023887"/>
    </source>
</evidence>
<dbReference type="GO" id="GO:0033958">
    <property type="term" value="F:DNA-deoxyinosine glycosylase activity"/>
    <property type="evidence" value="ECO:0007669"/>
    <property type="project" value="InterPro"/>
</dbReference>
<evidence type="ECO:0000313" key="12">
    <source>
        <dbReference type="Proteomes" id="UP000538666"/>
    </source>
</evidence>
<protein>
    <recommendedName>
        <fullName evidence="9">Type-5 uracil-DNA glycosylase</fullName>
    </recommendedName>
</protein>
<keyword evidence="1" id="KW-0004">4Fe-4S</keyword>
<comment type="similarity">
    <text evidence="8">Belongs to the uracil-DNA glycosylase (UDG) superfamily. Type 5 (UDGb) family.</text>
</comment>
<dbReference type="GO" id="GO:0046872">
    <property type="term" value="F:metal ion binding"/>
    <property type="evidence" value="ECO:0007669"/>
    <property type="project" value="UniProtKB-KW"/>
</dbReference>
<dbReference type="SUPFAM" id="SSF52141">
    <property type="entry name" value="Uracil-DNA glycosylase-like"/>
    <property type="match status" value="1"/>
</dbReference>
<keyword evidence="2" id="KW-0479">Metal-binding</keyword>
<dbReference type="Pfam" id="PF03167">
    <property type="entry name" value="UDG"/>
    <property type="match status" value="1"/>
</dbReference>
<dbReference type="RefSeq" id="WP_050062416.1">
    <property type="nucleotide sequence ID" value="NZ_JACHEK010000002.1"/>
</dbReference>
<evidence type="ECO:0000256" key="7">
    <source>
        <dbReference type="ARBA" id="ARBA00023204"/>
    </source>
</evidence>
<name>A0A841JQ07_9BACT</name>
<dbReference type="EMBL" id="JACHEK010000002">
    <property type="protein sequence ID" value="MBB6143230.1"/>
    <property type="molecule type" value="Genomic_DNA"/>
</dbReference>
<organism evidence="11 12">
    <name type="scientific">Silvibacterium bohemicum</name>
    <dbReference type="NCBI Taxonomy" id="1577686"/>
    <lineage>
        <taxon>Bacteria</taxon>
        <taxon>Pseudomonadati</taxon>
        <taxon>Acidobacteriota</taxon>
        <taxon>Terriglobia</taxon>
        <taxon>Terriglobales</taxon>
        <taxon>Acidobacteriaceae</taxon>
        <taxon>Silvibacterium</taxon>
    </lineage>
</organism>
<reference evidence="11 12" key="1">
    <citation type="submission" date="2020-08" db="EMBL/GenBank/DDBJ databases">
        <title>Genomic Encyclopedia of Type Strains, Phase IV (KMG-IV): sequencing the most valuable type-strain genomes for metagenomic binning, comparative biology and taxonomic classification.</title>
        <authorList>
            <person name="Goeker M."/>
        </authorList>
    </citation>
    <scope>NUCLEOTIDE SEQUENCE [LARGE SCALE GENOMIC DNA]</scope>
    <source>
        <strain evidence="11 12">DSM 103733</strain>
    </source>
</reference>
<dbReference type="GO" id="GO:0051539">
    <property type="term" value="F:4 iron, 4 sulfur cluster binding"/>
    <property type="evidence" value="ECO:0007669"/>
    <property type="project" value="UniProtKB-KW"/>
</dbReference>
<dbReference type="PANTHER" id="PTHR33693:SF3">
    <property type="entry name" value="TYPE-5 URACIL-DNA GLYCOSYLASE"/>
    <property type="match status" value="1"/>
</dbReference>
<keyword evidence="5" id="KW-0408">Iron</keyword>
<keyword evidence="12" id="KW-1185">Reference proteome</keyword>
<dbReference type="CDD" id="cd10031">
    <property type="entry name" value="UDG-F5_TTUDGB_like"/>
    <property type="match status" value="1"/>
</dbReference>
<dbReference type="SMART" id="SM00987">
    <property type="entry name" value="UreE_C"/>
    <property type="match status" value="1"/>
</dbReference>
<dbReference type="InterPro" id="IPR036895">
    <property type="entry name" value="Uracil-DNA_glycosylase-like_sf"/>
</dbReference>
<dbReference type="GO" id="GO:0004844">
    <property type="term" value="F:uracil DNA N-glycosylase activity"/>
    <property type="evidence" value="ECO:0007669"/>
    <property type="project" value="InterPro"/>
</dbReference>
<evidence type="ECO:0000313" key="11">
    <source>
        <dbReference type="EMBL" id="MBB6143230.1"/>
    </source>
</evidence>
<comment type="caution">
    <text evidence="11">The sequence shown here is derived from an EMBL/GenBank/DDBJ whole genome shotgun (WGS) entry which is preliminary data.</text>
</comment>
<accession>A0A841JQ07</accession>
<evidence type="ECO:0000256" key="3">
    <source>
        <dbReference type="ARBA" id="ARBA00022763"/>
    </source>
</evidence>
<dbReference type="InterPro" id="IPR005122">
    <property type="entry name" value="Uracil-DNA_glycosylase-like"/>
</dbReference>
<dbReference type="InterPro" id="IPR051536">
    <property type="entry name" value="UDG_Type-4/5"/>
</dbReference>
<feature type="domain" description="Uracil-DNA glycosylase-like" evidence="10">
    <location>
        <begin position="54"/>
        <end position="226"/>
    </location>
</feature>
<evidence type="ECO:0000256" key="5">
    <source>
        <dbReference type="ARBA" id="ARBA00023004"/>
    </source>
</evidence>
<dbReference type="InterPro" id="IPR044147">
    <property type="entry name" value="UdgB-like"/>
</dbReference>
<evidence type="ECO:0000256" key="8">
    <source>
        <dbReference type="ARBA" id="ARBA00023779"/>
    </source>
</evidence>
<dbReference type="OrthoDB" id="5290748at2"/>
<dbReference type="SMART" id="SM00986">
    <property type="entry name" value="UDG"/>
    <property type="match status" value="1"/>
</dbReference>
<keyword evidence="6" id="KW-0411">Iron-sulfur</keyword>
<dbReference type="GO" id="GO:0006284">
    <property type="term" value="P:base-excision repair"/>
    <property type="evidence" value="ECO:0007669"/>
    <property type="project" value="InterPro"/>
</dbReference>
<gene>
    <name evidence="11" type="ORF">HNQ77_001174</name>
</gene>
<dbReference type="Proteomes" id="UP000538666">
    <property type="component" value="Unassembled WGS sequence"/>
</dbReference>
<dbReference type="AlphaFoldDB" id="A0A841JQ07"/>
<dbReference type="PANTHER" id="PTHR33693">
    <property type="entry name" value="TYPE-5 URACIL-DNA GLYCOSYLASE"/>
    <property type="match status" value="1"/>
</dbReference>
<keyword evidence="4" id="KW-0378">Hydrolase</keyword>
<keyword evidence="7" id="KW-0234">DNA repair</keyword>